<name>A0A816YJU1_BRANA</name>
<dbReference type="EMBL" id="HG994361">
    <property type="protein sequence ID" value="CAF2158474.1"/>
    <property type="molecule type" value="Genomic_DNA"/>
</dbReference>
<accession>A0A816YJU1</accession>
<evidence type="ECO:0000313" key="1">
    <source>
        <dbReference type="EMBL" id="CAF2158474.1"/>
    </source>
</evidence>
<dbReference type="Proteomes" id="UP001295469">
    <property type="component" value="Chromosome A07"/>
</dbReference>
<proteinExistence type="predicted"/>
<sequence>MNSKILGSLATCNADVASHGHHISVSTGNMFFQTSYGLGEDENANTIGNVLKNLSHYSTPPGSPNLVPVSGALCHKENSSLPRGGRLGEDNHQLTPLAREDIEFHYLTGNGAVSHHDKSTLPSGSPLLRTNNQVTSGSHQFCPFEQPSFSLENESELSVETQHDKIISRKRQTYADSPTIFTNRLPVVVNSIIRQDPQRPVNESVLVWTDELFDIKVENLMKLIYQNFVFAKDMFKGGATKSNVEKMWEESKNVGKKKQIRLKETQSV</sequence>
<reference evidence="1" key="1">
    <citation type="submission" date="2021-01" db="EMBL/GenBank/DDBJ databases">
        <authorList>
            <consortium name="Genoscope - CEA"/>
            <person name="William W."/>
        </authorList>
    </citation>
    <scope>NUCLEOTIDE SEQUENCE</scope>
</reference>
<protein>
    <submittedName>
        <fullName evidence="1">(rape) hypothetical protein</fullName>
    </submittedName>
</protein>
<dbReference type="Gramene" id="CDX77410">
    <property type="protein sequence ID" value="CDX77410"/>
    <property type="gene ID" value="GSBRNA2T00128253001"/>
</dbReference>
<gene>
    <name evidence="1" type="ORF">DARMORV10_A07P07700.1</name>
</gene>
<organism evidence="1">
    <name type="scientific">Brassica napus</name>
    <name type="common">Rape</name>
    <dbReference type="NCBI Taxonomy" id="3708"/>
    <lineage>
        <taxon>Eukaryota</taxon>
        <taxon>Viridiplantae</taxon>
        <taxon>Streptophyta</taxon>
        <taxon>Embryophyta</taxon>
        <taxon>Tracheophyta</taxon>
        <taxon>Spermatophyta</taxon>
        <taxon>Magnoliopsida</taxon>
        <taxon>eudicotyledons</taxon>
        <taxon>Gunneridae</taxon>
        <taxon>Pentapetalae</taxon>
        <taxon>rosids</taxon>
        <taxon>malvids</taxon>
        <taxon>Brassicales</taxon>
        <taxon>Brassicaceae</taxon>
        <taxon>Brassiceae</taxon>
        <taxon>Brassica</taxon>
    </lineage>
</organism>
<dbReference type="AlphaFoldDB" id="A0A816YJU1"/>